<evidence type="ECO:0000313" key="3">
    <source>
        <dbReference type="EMBL" id="MFC3198526.1"/>
    </source>
</evidence>
<reference evidence="4" key="1">
    <citation type="journal article" date="2019" name="Int. J. Syst. Evol. Microbiol.">
        <title>The Global Catalogue of Microorganisms (GCM) 10K type strain sequencing project: providing services to taxonomists for standard genome sequencing and annotation.</title>
        <authorList>
            <consortium name="The Broad Institute Genomics Platform"/>
            <consortium name="The Broad Institute Genome Sequencing Center for Infectious Disease"/>
            <person name="Wu L."/>
            <person name="Ma J."/>
        </authorList>
    </citation>
    <scope>NUCLEOTIDE SEQUENCE [LARGE SCALE GENOMIC DNA]</scope>
    <source>
        <strain evidence="4">KCTC 52416</strain>
    </source>
</reference>
<keyword evidence="4" id="KW-1185">Reference proteome</keyword>
<dbReference type="InterPro" id="IPR045864">
    <property type="entry name" value="aa-tRNA-synth_II/BPL/LPL"/>
</dbReference>
<gene>
    <name evidence="3" type="ORF">ACFOET_12950</name>
</gene>
<dbReference type="GO" id="GO:0004077">
    <property type="term" value="F:biotin--[biotin carboxyl-carrier protein] ligase activity"/>
    <property type="evidence" value="ECO:0007669"/>
    <property type="project" value="UniProtKB-EC"/>
</dbReference>
<organism evidence="3 4">
    <name type="scientific">Parapedobacter deserti</name>
    <dbReference type="NCBI Taxonomy" id="1912957"/>
    <lineage>
        <taxon>Bacteria</taxon>
        <taxon>Pseudomonadati</taxon>
        <taxon>Bacteroidota</taxon>
        <taxon>Sphingobacteriia</taxon>
        <taxon>Sphingobacteriales</taxon>
        <taxon>Sphingobacteriaceae</taxon>
        <taxon>Parapedobacter</taxon>
    </lineage>
</organism>
<name>A0ABV7JKJ9_9SPHI</name>
<dbReference type="Gene3D" id="3.30.930.10">
    <property type="entry name" value="Bira Bifunctional Protein, Domain 2"/>
    <property type="match status" value="1"/>
</dbReference>
<dbReference type="CDD" id="cd16442">
    <property type="entry name" value="BPL"/>
    <property type="match status" value="1"/>
</dbReference>
<keyword evidence="1 3" id="KW-0436">Ligase</keyword>
<dbReference type="PROSITE" id="PS51733">
    <property type="entry name" value="BPL_LPL_CATALYTIC"/>
    <property type="match status" value="1"/>
</dbReference>
<protein>
    <submittedName>
        <fullName evidence="3">Biotin--[acetyl-CoA-carboxylase] ligase</fullName>
        <ecNumber evidence="3">6.3.4.15</ecNumber>
    </submittedName>
</protein>
<dbReference type="EC" id="6.3.4.15" evidence="3"/>
<feature type="domain" description="BPL/LPL catalytic" evidence="2">
    <location>
        <begin position="26"/>
        <end position="217"/>
    </location>
</feature>
<evidence type="ECO:0000313" key="4">
    <source>
        <dbReference type="Proteomes" id="UP001595526"/>
    </source>
</evidence>
<evidence type="ECO:0000256" key="1">
    <source>
        <dbReference type="ARBA" id="ARBA00022598"/>
    </source>
</evidence>
<dbReference type="RefSeq" id="WP_379023271.1">
    <property type="nucleotide sequence ID" value="NZ_JBHRTA010000038.1"/>
</dbReference>
<dbReference type="NCBIfam" id="TIGR00121">
    <property type="entry name" value="birA_ligase"/>
    <property type="match status" value="1"/>
</dbReference>
<dbReference type="PANTHER" id="PTHR12835">
    <property type="entry name" value="BIOTIN PROTEIN LIGASE"/>
    <property type="match status" value="1"/>
</dbReference>
<dbReference type="PANTHER" id="PTHR12835:SF5">
    <property type="entry name" value="BIOTIN--PROTEIN LIGASE"/>
    <property type="match status" value="1"/>
</dbReference>
<sequence length="281" mass="31236">MADFSFFIIKNNYSFGQYYPLISFVLQSNTFSGLFEGQNVITLQRIPSTNEYLKKELSKSAPVAEGTVIMAVDQYAGRGQHGTSWQSEAGQNLTCSVLLTPTFIDPKYQFHLTVAISLAIVSLLEPLLQTKVAVKWPNDIYVGDKKIGGMLIENILKGKLWKSAVVGIGINVNQTVFPEAIRHKTTSIKQILHRDTGLPELLAGLCRHIEREYTALKNGAYQEQLLRYSACLYRIGESHPFLVDGVEVHGVLSGVNETGRLLIDFNGHTVDFGIKEIAFVI</sequence>
<comment type="caution">
    <text evidence="3">The sequence shown here is derived from an EMBL/GenBank/DDBJ whole genome shotgun (WGS) entry which is preliminary data.</text>
</comment>
<dbReference type="Proteomes" id="UP001595526">
    <property type="component" value="Unassembled WGS sequence"/>
</dbReference>
<dbReference type="EMBL" id="JBHRTA010000038">
    <property type="protein sequence ID" value="MFC3198526.1"/>
    <property type="molecule type" value="Genomic_DNA"/>
</dbReference>
<proteinExistence type="predicted"/>
<accession>A0ABV7JKJ9</accession>
<dbReference type="SUPFAM" id="SSF55681">
    <property type="entry name" value="Class II aaRS and biotin synthetases"/>
    <property type="match status" value="1"/>
</dbReference>
<dbReference type="InterPro" id="IPR004408">
    <property type="entry name" value="Biotin_CoA_COase_ligase"/>
</dbReference>
<dbReference type="Pfam" id="PF03099">
    <property type="entry name" value="BPL_LplA_LipB"/>
    <property type="match status" value="1"/>
</dbReference>
<evidence type="ECO:0000259" key="2">
    <source>
        <dbReference type="PROSITE" id="PS51733"/>
    </source>
</evidence>
<dbReference type="InterPro" id="IPR004143">
    <property type="entry name" value="BPL_LPL_catalytic"/>
</dbReference>